<feature type="domain" description="Htaa" evidence="4">
    <location>
        <begin position="526"/>
        <end position="685"/>
    </location>
</feature>
<dbReference type="KEGG" id="malk:MalAC0309_0619"/>
<feature type="compositionally biased region" description="Low complexity" evidence="1">
    <location>
        <begin position="221"/>
        <end position="232"/>
    </location>
</feature>
<feature type="signal peptide" evidence="3">
    <location>
        <begin position="1"/>
        <end position="23"/>
    </location>
</feature>
<feature type="compositionally biased region" description="Pro residues" evidence="1">
    <location>
        <begin position="193"/>
        <end position="220"/>
    </location>
</feature>
<protein>
    <submittedName>
        <fullName evidence="5">Geme transport associated protein</fullName>
    </submittedName>
</protein>
<dbReference type="PROSITE" id="PS00430">
    <property type="entry name" value="TONB_DEPENDENT_REC_1"/>
    <property type="match status" value="1"/>
</dbReference>
<gene>
    <name evidence="5" type="ORF">MalAC0309_0619</name>
</gene>
<dbReference type="OrthoDB" id="7210788at2"/>
<name>A0A0U5BA10_9MICO</name>
<dbReference type="InterPro" id="IPR010916">
    <property type="entry name" value="TonB_box_CS"/>
</dbReference>
<reference evidence="5 6" key="2">
    <citation type="submission" date="2016-01" db="EMBL/GenBank/DDBJ databases">
        <title>Microcella alkaliphila JAM AC0309 whole genome shotgun sequence.</title>
        <authorList>
            <person name="Kurata A."/>
            <person name="Hirose Y."/>
            <person name="Kishimoto N."/>
            <person name="Kobayashi T."/>
        </authorList>
    </citation>
    <scope>NUCLEOTIDE SEQUENCE [LARGE SCALE GENOMIC DNA]</scope>
    <source>
        <strain evidence="5 6">JAM AC0309</strain>
    </source>
</reference>
<dbReference type="Pfam" id="PF04213">
    <property type="entry name" value="HtaA"/>
    <property type="match status" value="2"/>
</dbReference>
<dbReference type="Gene3D" id="2.60.40.230">
    <property type="entry name" value="Neocarzinostatin-like"/>
    <property type="match status" value="1"/>
</dbReference>
<dbReference type="AlphaFoldDB" id="A0A0U5BA10"/>
<reference evidence="6" key="1">
    <citation type="submission" date="2015-12" db="EMBL/GenBank/DDBJ databases">
        <authorList>
            <person name="Shamseldin A."/>
            <person name="Moawad H."/>
            <person name="Abd El-Rahim W.M."/>
            <person name="Sadowsky M.J."/>
        </authorList>
    </citation>
    <scope>NUCLEOTIDE SEQUENCE [LARGE SCALE GENOMIC DNA]</scope>
    <source>
        <strain evidence="6">JAM AC0309</strain>
    </source>
</reference>
<keyword evidence="2" id="KW-0472">Membrane</keyword>
<dbReference type="InterPro" id="IPR007331">
    <property type="entry name" value="Htaa"/>
</dbReference>
<keyword evidence="3" id="KW-0732">Signal</keyword>
<dbReference type="PANTHER" id="PTHR48125:SF12">
    <property type="entry name" value="AT HOOK TRANSCRIPTION FACTOR FAMILY-RELATED"/>
    <property type="match status" value="1"/>
</dbReference>
<accession>A0A0U5BA10</accession>
<evidence type="ECO:0000256" key="2">
    <source>
        <dbReference type="SAM" id="Phobius"/>
    </source>
</evidence>
<keyword evidence="2" id="KW-0812">Transmembrane</keyword>
<dbReference type="PANTHER" id="PTHR48125">
    <property type="entry name" value="LP07818P1"/>
    <property type="match status" value="1"/>
</dbReference>
<feature type="region of interest" description="Disordered" evidence="1">
    <location>
        <begin position="185"/>
        <end position="234"/>
    </location>
</feature>
<evidence type="ECO:0000313" key="5">
    <source>
        <dbReference type="EMBL" id="BAU31489.1"/>
    </source>
</evidence>
<feature type="domain" description="Htaa" evidence="4">
    <location>
        <begin position="233"/>
        <end position="384"/>
    </location>
</feature>
<evidence type="ECO:0000259" key="4">
    <source>
        <dbReference type="Pfam" id="PF04213"/>
    </source>
</evidence>
<feature type="chain" id="PRO_5038398940" evidence="3">
    <location>
        <begin position="24"/>
        <end position="750"/>
    </location>
</feature>
<evidence type="ECO:0000256" key="3">
    <source>
        <dbReference type="SAM" id="SignalP"/>
    </source>
</evidence>
<feature type="region of interest" description="Disordered" evidence="1">
    <location>
        <begin position="696"/>
        <end position="716"/>
    </location>
</feature>
<sequence>MHTLSRRRPFAVALAGALTFALALTVAPHESAAADTAPPPPTVSVSKTQGLDPAGETITVTGSGFAPNPPATDGARPPLMGQFAGAYVVIGSVLDSWKPSDGAASSARQVAQQKWVVNPENVATIGGPSAGAVAIDPDGSFRIEFVVSKADAHRFPTGTFGVFTFAGSGAVVPAFETFTALTFAGDGSAENPTPSPTPRPTPSPTPTPTPAPSTPAPTPAPTTGAPRDTATPGSLVWGVKQSFREYMTSTIARGSITATGVGQQGAALVFPQVGPSLTGTTGTVAYSGQVRYLGHSGLLDVTLRDPRVTIESASRASLSVSVNGSPVTLATLNLAAASRTANADGSVRFTGVPATLTASGTSVFSFQGRAFYAAGTALDPVTFTIGSPAPTGGGTSVAGATITGGAVELARFVERPISAEPPATTGAELVGVDGDLLPGARVEARATGFEPGETGIRVVVYSEPRLLGEVTADADGQAVWSGRLPDDLVGQHTLTFQGSVDRGVVLQIVDPAATAAGADQCVVSDAQLDWGFKESFRAYVSGSIARGEWEVLDGASYEVPLFTFAGGQGAINPAARTGEIAFEGAIRFTGHEGILDTLIANPRVVFTSATTAELVADVTGTRQDFEEVEALDVRFLELNLAGADSGSRDNGTVTITGIPTQLTVSGADAFGTYPAGEEFDPITLTYSLPTDCAASPADAAPGDLDGDAAGGSGPDAEPAGMSTGVLLAVIAVLLAVIVALAVMLLRRRAA</sequence>
<organism evidence="5 6">
    <name type="scientific">Microcella alkaliphila</name>
    <dbReference type="NCBI Taxonomy" id="279828"/>
    <lineage>
        <taxon>Bacteria</taxon>
        <taxon>Bacillati</taxon>
        <taxon>Actinomycetota</taxon>
        <taxon>Actinomycetes</taxon>
        <taxon>Micrococcales</taxon>
        <taxon>Microbacteriaceae</taxon>
        <taxon>Microcella</taxon>
    </lineage>
</organism>
<dbReference type="PROSITE" id="PS51318">
    <property type="entry name" value="TAT"/>
    <property type="match status" value="1"/>
</dbReference>
<dbReference type="InterPro" id="IPR006311">
    <property type="entry name" value="TAT_signal"/>
</dbReference>
<evidence type="ECO:0000256" key="1">
    <source>
        <dbReference type="SAM" id="MobiDB-lite"/>
    </source>
</evidence>
<dbReference type="RefSeq" id="WP_150129170.1">
    <property type="nucleotide sequence ID" value="NZ_AP017315.1"/>
</dbReference>
<keyword evidence="2" id="KW-1133">Transmembrane helix</keyword>
<evidence type="ECO:0000313" key="6">
    <source>
        <dbReference type="Proteomes" id="UP000218965"/>
    </source>
</evidence>
<dbReference type="Proteomes" id="UP000218965">
    <property type="component" value="Chromosome"/>
</dbReference>
<dbReference type="EMBL" id="AP017315">
    <property type="protein sequence ID" value="BAU31489.1"/>
    <property type="molecule type" value="Genomic_DNA"/>
</dbReference>
<proteinExistence type="predicted"/>
<feature type="transmembrane region" description="Helical" evidence="2">
    <location>
        <begin position="724"/>
        <end position="745"/>
    </location>
</feature>